<dbReference type="AlphaFoldDB" id="A0A2T0TIG5"/>
<reference evidence="3 4" key="1">
    <citation type="submission" date="2018-03" db="EMBL/GenBank/DDBJ databases">
        <title>Genomic Encyclopedia of Archaeal and Bacterial Type Strains, Phase II (KMG-II): from individual species to whole genera.</title>
        <authorList>
            <person name="Goeker M."/>
        </authorList>
    </citation>
    <scope>NUCLEOTIDE SEQUENCE [LARGE SCALE GENOMIC DNA]</scope>
    <source>
        <strain evidence="3 4">DSM 28354</strain>
    </source>
</reference>
<evidence type="ECO:0000313" key="4">
    <source>
        <dbReference type="Proteomes" id="UP000238375"/>
    </source>
</evidence>
<dbReference type="InterPro" id="IPR012910">
    <property type="entry name" value="Plug_dom"/>
</dbReference>
<sequence length="860" mass="96258">MSYRLLLLSTLFAYSAFAKSDTTLVPRDSLKHSLLVKPASPHTFSQVIRRENFNAGLFADPLQLIQGKTLGLWMVQPNGDPSQRLETYSPGFSSAARNLSPMIIIDGVPNQPLSSVHPQDIDSIVMLRDAAALRAYGSRGLNGVLLIATRRPTTARLSASYLVQTAFESPARYQNLLSATQWRQYAPRFREFKPAYDGGSDTDWQRLVSRGVVNTNHLVTLGSTFKNGDISAAVGYLDRTGTIEKTGIGRFTSRLDGTYGFWRNRIRLTGSVWYANSREQQMPDGLADVIQEANPTVSSAARTKVIPWFINPLNIIDSAANETTTSYTGYRFAVSANPLPSLLISVQHATSGFDATQNTLNRRLAPVKPYLFDVTTEAERQYRIELAERVNAGVNTYKATVGTTDFTFQYNLPVKRSQINTWFNYTTNRIEGSYFVYGRTNTGYFVNQATDGNPSFWNSFAAGLDYSLRNKFFLNLAYRQESYLESPIRSNRLGVMDKLPAAFPIVSLRWQPKSSLFVEYVWTKAEPLHASALHLEGDNPLNLLGRQVRTRPTITQELFFQQVGRVNWALKDWNTTLEYVRSDKKTVGYTPNLFGQLPFSMVSYTVRQHGINLQTGGVVLSRPNLSINTSVVAGFLRTLVIRSQGYNPPTEHANAEPNSPFIGYVGYVMSFDAAGIANLEDTNGDGRTDIADLRRIGSVYPTVTLGWSTSLNWHRLRATMLWRGSLGGSVLSPALIYLDLYNGYRDIKLGNRDYLDALIAASPNRNNFDDTAFVRPNTLRLQSTDHLRLDNLSVSYELLFNKLPINVGVFAQNLLTITKFPGNDPERSAYALDYSNSSAFYPRPRVIGVSAQIAWQRPKR</sequence>
<dbReference type="Gene3D" id="2.170.130.10">
    <property type="entry name" value="TonB-dependent receptor, plug domain"/>
    <property type="match status" value="1"/>
</dbReference>
<dbReference type="RefSeq" id="WP_106136357.1">
    <property type="nucleotide sequence ID" value="NZ_PVTE01000002.1"/>
</dbReference>
<feature type="signal peptide" evidence="1">
    <location>
        <begin position="1"/>
        <end position="18"/>
    </location>
</feature>
<dbReference type="EMBL" id="PVTE01000002">
    <property type="protein sequence ID" value="PRY45504.1"/>
    <property type="molecule type" value="Genomic_DNA"/>
</dbReference>
<keyword evidence="3" id="KW-0675">Receptor</keyword>
<dbReference type="SUPFAM" id="SSF56935">
    <property type="entry name" value="Porins"/>
    <property type="match status" value="1"/>
</dbReference>
<evidence type="ECO:0000313" key="3">
    <source>
        <dbReference type="EMBL" id="PRY45504.1"/>
    </source>
</evidence>
<keyword evidence="1" id="KW-0732">Signal</keyword>
<dbReference type="InterPro" id="IPR037066">
    <property type="entry name" value="Plug_dom_sf"/>
</dbReference>
<name>A0A2T0TIG5_9BACT</name>
<dbReference type="Proteomes" id="UP000238375">
    <property type="component" value="Unassembled WGS sequence"/>
</dbReference>
<evidence type="ECO:0000256" key="1">
    <source>
        <dbReference type="SAM" id="SignalP"/>
    </source>
</evidence>
<comment type="caution">
    <text evidence="3">The sequence shown here is derived from an EMBL/GenBank/DDBJ whole genome shotgun (WGS) entry which is preliminary data.</text>
</comment>
<dbReference type="Pfam" id="PF07715">
    <property type="entry name" value="Plug"/>
    <property type="match status" value="1"/>
</dbReference>
<proteinExistence type="predicted"/>
<gene>
    <name evidence="3" type="ORF">CLV58_102253</name>
</gene>
<organism evidence="3 4">
    <name type="scientific">Spirosoma oryzae</name>
    <dbReference type="NCBI Taxonomy" id="1469603"/>
    <lineage>
        <taxon>Bacteria</taxon>
        <taxon>Pseudomonadati</taxon>
        <taxon>Bacteroidota</taxon>
        <taxon>Cytophagia</taxon>
        <taxon>Cytophagales</taxon>
        <taxon>Cytophagaceae</taxon>
        <taxon>Spirosoma</taxon>
    </lineage>
</organism>
<protein>
    <submittedName>
        <fullName evidence="3">TonB-dependent receptor-like protein</fullName>
    </submittedName>
</protein>
<dbReference type="OrthoDB" id="9768177at2"/>
<feature type="domain" description="TonB-dependent receptor plug" evidence="2">
    <location>
        <begin position="46"/>
        <end position="144"/>
    </location>
</feature>
<accession>A0A2T0TIG5</accession>
<feature type="chain" id="PRO_5015518631" evidence="1">
    <location>
        <begin position="19"/>
        <end position="860"/>
    </location>
</feature>
<keyword evidence="4" id="KW-1185">Reference proteome</keyword>
<evidence type="ECO:0000259" key="2">
    <source>
        <dbReference type="Pfam" id="PF07715"/>
    </source>
</evidence>